<comment type="caution">
    <text evidence="10">The sequence shown here is derived from an EMBL/GenBank/DDBJ whole genome shotgun (WGS) entry which is preliminary data.</text>
</comment>
<proteinExistence type="inferred from homology"/>
<keyword evidence="6" id="KW-0949">S-adenosyl-L-methionine</keyword>
<dbReference type="Gene3D" id="3.40.1280.10">
    <property type="match status" value="1"/>
</dbReference>
<dbReference type="GO" id="GO:0008168">
    <property type="term" value="F:methyltransferase activity"/>
    <property type="evidence" value="ECO:0007669"/>
    <property type="project" value="UniProtKB-KW"/>
</dbReference>
<name>A0ABQ4ZJB8_9ASTR</name>
<dbReference type="InterPro" id="IPR029026">
    <property type="entry name" value="tRNA_m1G_MTases_N"/>
</dbReference>
<keyword evidence="3" id="KW-0698">rRNA processing</keyword>
<reference evidence="10" key="1">
    <citation type="journal article" date="2022" name="Int. J. Mol. Sci.">
        <title>Draft Genome of Tanacetum Coccineum: Genomic Comparison of Closely Related Tanacetum-Family Plants.</title>
        <authorList>
            <person name="Yamashiro T."/>
            <person name="Shiraishi A."/>
            <person name="Nakayama K."/>
            <person name="Satake H."/>
        </authorList>
    </citation>
    <scope>NUCLEOTIDE SEQUENCE</scope>
</reference>
<feature type="region of interest" description="Disordered" evidence="9">
    <location>
        <begin position="1"/>
        <end position="58"/>
    </location>
</feature>
<evidence type="ECO:0000256" key="1">
    <source>
        <dbReference type="ARBA" id="ARBA00008115"/>
    </source>
</evidence>
<evidence type="ECO:0000256" key="5">
    <source>
        <dbReference type="ARBA" id="ARBA00022679"/>
    </source>
</evidence>
<keyword evidence="5" id="KW-0808">Transferase</keyword>
<evidence type="ECO:0000256" key="6">
    <source>
        <dbReference type="ARBA" id="ARBA00022691"/>
    </source>
</evidence>
<feature type="compositionally biased region" description="Acidic residues" evidence="9">
    <location>
        <begin position="23"/>
        <end position="44"/>
    </location>
</feature>
<keyword evidence="8" id="KW-0694">RNA-binding</keyword>
<dbReference type="Pfam" id="PF03587">
    <property type="entry name" value="EMG1"/>
    <property type="match status" value="1"/>
</dbReference>
<gene>
    <name evidence="10" type="ORF">Tco_0772462</name>
</gene>
<evidence type="ECO:0000256" key="9">
    <source>
        <dbReference type="SAM" id="MobiDB-lite"/>
    </source>
</evidence>
<organism evidence="10 11">
    <name type="scientific">Tanacetum coccineum</name>
    <dbReference type="NCBI Taxonomy" id="301880"/>
    <lineage>
        <taxon>Eukaryota</taxon>
        <taxon>Viridiplantae</taxon>
        <taxon>Streptophyta</taxon>
        <taxon>Embryophyta</taxon>
        <taxon>Tracheophyta</taxon>
        <taxon>Spermatophyta</taxon>
        <taxon>Magnoliopsida</taxon>
        <taxon>eudicotyledons</taxon>
        <taxon>Gunneridae</taxon>
        <taxon>Pentapetalae</taxon>
        <taxon>asterids</taxon>
        <taxon>campanulids</taxon>
        <taxon>Asterales</taxon>
        <taxon>Asteraceae</taxon>
        <taxon>Asteroideae</taxon>
        <taxon>Anthemideae</taxon>
        <taxon>Anthemidinae</taxon>
        <taxon>Tanacetum</taxon>
    </lineage>
</organism>
<dbReference type="CDD" id="cd18088">
    <property type="entry name" value="Nep1-like"/>
    <property type="match status" value="1"/>
</dbReference>
<evidence type="ECO:0000256" key="8">
    <source>
        <dbReference type="ARBA" id="ARBA00022884"/>
    </source>
</evidence>
<dbReference type="EMBL" id="BQNB010011381">
    <property type="protein sequence ID" value="GJS89826.1"/>
    <property type="molecule type" value="Genomic_DNA"/>
</dbReference>
<evidence type="ECO:0000313" key="11">
    <source>
        <dbReference type="Proteomes" id="UP001151760"/>
    </source>
</evidence>
<accession>A0ABQ4ZJB8</accession>
<evidence type="ECO:0000256" key="3">
    <source>
        <dbReference type="ARBA" id="ARBA00022552"/>
    </source>
</evidence>
<dbReference type="GO" id="GO:0032259">
    <property type="term" value="P:methylation"/>
    <property type="evidence" value="ECO:0007669"/>
    <property type="project" value="UniProtKB-KW"/>
</dbReference>
<evidence type="ECO:0000256" key="7">
    <source>
        <dbReference type="ARBA" id="ARBA00022730"/>
    </source>
</evidence>
<evidence type="ECO:0000313" key="10">
    <source>
        <dbReference type="EMBL" id="GJS89826.1"/>
    </source>
</evidence>
<reference evidence="10" key="2">
    <citation type="submission" date="2022-01" db="EMBL/GenBank/DDBJ databases">
        <authorList>
            <person name="Yamashiro T."/>
            <person name="Shiraishi A."/>
            <person name="Satake H."/>
            <person name="Nakayama K."/>
        </authorList>
    </citation>
    <scope>NUCLEOTIDE SEQUENCE</scope>
</reference>
<keyword evidence="7" id="KW-0699">rRNA-binding</keyword>
<comment type="similarity">
    <text evidence="1">Belongs to the class IV-like SAM-binding methyltransferase superfamily. RNA methyltransferase NEP1 family.</text>
</comment>
<evidence type="ECO:0000256" key="2">
    <source>
        <dbReference type="ARBA" id="ARBA00022517"/>
    </source>
</evidence>
<dbReference type="PANTHER" id="PTHR12636:SF5">
    <property type="entry name" value="RIBOSOMAL RNA SMALL SUBUNIT METHYLTRANSFERASE NEP1"/>
    <property type="match status" value="1"/>
</dbReference>
<sequence length="295" mass="33264">MVRPYAIKGRKRKKNKTERYDKEEDEEENVGFVEEEEQQEENVENDGAHKKLKGGATESDEAIAEAAAQELAGIPVNLNEQPHDKNSGGVIFILEKASLEVAKVGKSYQLLNSEDHANFLKKNNRNPAEYRPDISHQAILNILDSPLNKAGKLRALYVRTEKGVLFEIKPHVRIPRTFKRFAGIMLQLLQKLSISAVGKREKLMRVIKNPVTQYLPVNSRKIGFSHSSEKLVDMHDYVATLDKDATLVFVVGAMAHGKIENDFIEDFISVSGYPLSAAYCITRITNALERKHKII</sequence>
<keyword evidence="4 10" id="KW-0489">Methyltransferase</keyword>
<dbReference type="SUPFAM" id="SSF75217">
    <property type="entry name" value="alpha/beta knot"/>
    <property type="match status" value="1"/>
</dbReference>
<dbReference type="InterPro" id="IPR005304">
    <property type="entry name" value="Rbsml_bgen_MeTrfase_EMG1/NEP1"/>
</dbReference>
<dbReference type="Proteomes" id="UP001151760">
    <property type="component" value="Unassembled WGS sequence"/>
</dbReference>
<evidence type="ECO:0000256" key="4">
    <source>
        <dbReference type="ARBA" id="ARBA00022603"/>
    </source>
</evidence>
<keyword evidence="11" id="KW-1185">Reference proteome</keyword>
<keyword evidence="2" id="KW-0690">Ribosome biogenesis</keyword>
<dbReference type="PANTHER" id="PTHR12636">
    <property type="entry name" value="NEP1/MRA1"/>
    <property type="match status" value="1"/>
</dbReference>
<protein>
    <submittedName>
        <fullName evidence="10">Ribosomal RNA small subunit methyltransferase NEP-1</fullName>
    </submittedName>
</protein>
<dbReference type="InterPro" id="IPR029028">
    <property type="entry name" value="Alpha/beta_knot_MTases"/>
</dbReference>